<gene>
    <name evidence="7" type="ORF">RAG0_03659</name>
</gene>
<protein>
    <submittedName>
        <fullName evidence="7">Related to serine protease</fullName>
    </submittedName>
</protein>
<keyword evidence="2 7" id="KW-0645">Protease</keyword>
<dbReference type="SUPFAM" id="SSF53474">
    <property type="entry name" value="alpha/beta-Hydrolases"/>
    <property type="match status" value="1"/>
</dbReference>
<dbReference type="EMBL" id="FJUX01000015">
    <property type="protein sequence ID" value="CZS93309.1"/>
    <property type="molecule type" value="Genomic_DNA"/>
</dbReference>
<dbReference type="GO" id="GO:0006508">
    <property type="term" value="P:proteolysis"/>
    <property type="evidence" value="ECO:0007669"/>
    <property type="project" value="UniProtKB-KW"/>
</dbReference>
<dbReference type="OrthoDB" id="1735038at2759"/>
<evidence type="ECO:0000256" key="1">
    <source>
        <dbReference type="ARBA" id="ARBA00011079"/>
    </source>
</evidence>
<dbReference type="Proteomes" id="UP000178912">
    <property type="component" value="Unassembled WGS sequence"/>
</dbReference>
<keyword evidence="8" id="KW-1185">Reference proteome</keyword>
<organism evidence="7 8">
    <name type="scientific">Rhynchosporium agropyri</name>
    <dbReference type="NCBI Taxonomy" id="914238"/>
    <lineage>
        <taxon>Eukaryota</taxon>
        <taxon>Fungi</taxon>
        <taxon>Dikarya</taxon>
        <taxon>Ascomycota</taxon>
        <taxon>Pezizomycotina</taxon>
        <taxon>Leotiomycetes</taxon>
        <taxon>Helotiales</taxon>
        <taxon>Ploettnerulaceae</taxon>
        <taxon>Rhynchosporium</taxon>
    </lineage>
</organism>
<dbReference type="InterPro" id="IPR008758">
    <property type="entry name" value="Peptidase_S28"/>
</dbReference>
<dbReference type="Gene3D" id="3.40.50.1820">
    <property type="entry name" value="alpha/beta hydrolase"/>
    <property type="match status" value="2"/>
</dbReference>
<evidence type="ECO:0000256" key="4">
    <source>
        <dbReference type="ARBA" id="ARBA00022801"/>
    </source>
</evidence>
<keyword evidence="4" id="KW-0378">Hydrolase</keyword>
<evidence type="ECO:0000313" key="8">
    <source>
        <dbReference type="Proteomes" id="UP000178912"/>
    </source>
</evidence>
<evidence type="ECO:0000256" key="2">
    <source>
        <dbReference type="ARBA" id="ARBA00022670"/>
    </source>
</evidence>
<evidence type="ECO:0000256" key="3">
    <source>
        <dbReference type="ARBA" id="ARBA00022729"/>
    </source>
</evidence>
<reference evidence="8" key="1">
    <citation type="submission" date="2016-03" db="EMBL/GenBank/DDBJ databases">
        <authorList>
            <person name="Guldener U."/>
        </authorList>
    </citation>
    <scope>NUCLEOTIDE SEQUENCE [LARGE SCALE GENOMIC DNA]</scope>
    <source>
        <strain evidence="8">04CH-RAC-A.6.1</strain>
    </source>
</reference>
<feature type="chain" id="PRO_5009445727" evidence="6">
    <location>
        <begin position="21"/>
        <end position="558"/>
    </location>
</feature>
<dbReference type="InterPro" id="IPR029058">
    <property type="entry name" value="AB_hydrolase_fold"/>
</dbReference>
<comment type="similarity">
    <text evidence="1">Belongs to the peptidase S28 family.</text>
</comment>
<keyword evidence="5" id="KW-0325">Glycoprotein</keyword>
<evidence type="ECO:0000256" key="5">
    <source>
        <dbReference type="ARBA" id="ARBA00023180"/>
    </source>
</evidence>
<accession>A0A1E1K5C7</accession>
<evidence type="ECO:0000313" key="7">
    <source>
        <dbReference type="EMBL" id="CZS93309.1"/>
    </source>
</evidence>
<dbReference type="Pfam" id="PF05577">
    <property type="entry name" value="Peptidase_S28"/>
    <property type="match status" value="1"/>
</dbReference>
<evidence type="ECO:0000256" key="6">
    <source>
        <dbReference type="SAM" id="SignalP"/>
    </source>
</evidence>
<dbReference type="PANTHER" id="PTHR11010">
    <property type="entry name" value="PROTEASE S28 PRO-X CARBOXYPEPTIDASE-RELATED"/>
    <property type="match status" value="1"/>
</dbReference>
<feature type="signal peptide" evidence="6">
    <location>
        <begin position="1"/>
        <end position="20"/>
    </location>
</feature>
<dbReference type="FunFam" id="3.40.50.1820:FF:000251">
    <property type="entry name" value="Extracelular serine carboxypeptidase, putative"/>
    <property type="match status" value="1"/>
</dbReference>
<keyword evidence="3 6" id="KW-0732">Signal</keyword>
<dbReference type="AlphaFoldDB" id="A0A1E1K5C7"/>
<dbReference type="PANTHER" id="PTHR11010:SF117">
    <property type="entry name" value="SERINE PROTEASE 16"/>
    <property type="match status" value="1"/>
</dbReference>
<name>A0A1E1K5C7_9HELO</name>
<proteinExistence type="inferred from homology"/>
<dbReference type="GO" id="GO:0008239">
    <property type="term" value="F:dipeptidyl-peptidase activity"/>
    <property type="evidence" value="ECO:0007669"/>
    <property type="project" value="TreeGrafter"/>
</dbReference>
<sequence>MVMKLSALCAVLGLISASLAVAPQRGFDHKVRKTTISNRSIQKRGGTDPKLLYPAYNIRVPVDHFHNDSLYEPHSDEKFNLRYWFDATYYKDGGPVIVLQGGEISGATRLRFLQKGLLHDLAVATNGIGVVLEHRYYGTSFPTQNLTTESLRFLTTDQALADQAYFAQNVVFAGLESKNLTAPNTAYLAYGGSYAGAFVAFLRKLYPDLYWGAISSSGVTEAIWDFWAYWEPIRWYADQQCVEYIQKITDLVDNIIIRQNDSHTTKELKTAFGLPNVTYDDDFAYVLASALEAWQSKNWNPEINDPSFDQYCGNLTSPKPIYPASKGLSSTVKDLIRKGGYGSETEKLTTPILNWIGWLALNSINDCEDTQDKCFGKHDRSSYEQDDISQAWRSWPYQYCTQWGYLLTGSRPDDILPLVSRTIDVEYQSLICKYAFNITTPPNVEAINKYGGFNISYPRLAIIDGEHDPWRAATPHASPFNSTAVNRTDTISEPFFLIPGGVHHWDENGVFPNQTVNDPSDLLPPQAVRDIQAKEISFVRAWMAEWKLERENNRQNDL</sequence>
<dbReference type="GO" id="GO:0070008">
    <property type="term" value="F:serine-type exopeptidase activity"/>
    <property type="evidence" value="ECO:0007669"/>
    <property type="project" value="InterPro"/>
</dbReference>